<feature type="non-terminal residue" evidence="1">
    <location>
        <position position="16"/>
    </location>
</feature>
<organism evidence="1 2">
    <name type="scientific">Laceyella putida</name>
    <dbReference type="NCBI Taxonomy" id="110101"/>
    <lineage>
        <taxon>Bacteria</taxon>
        <taxon>Bacillati</taxon>
        <taxon>Bacillota</taxon>
        <taxon>Bacilli</taxon>
        <taxon>Bacillales</taxon>
        <taxon>Thermoactinomycetaceae</taxon>
        <taxon>Laceyella</taxon>
    </lineage>
</organism>
<dbReference type="EMBL" id="JBHTBW010000087">
    <property type="protein sequence ID" value="MFC7443524.1"/>
    <property type="molecule type" value="Genomic_DNA"/>
</dbReference>
<reference evidence="2" key="1">
    <citation type="journal article" date="2019" name="Int. J. Syst. Evol. Microbiol.">
        <title>The Global Catalogue of Microorganisms (GCM) 10K type strain sequencing project: providing services to taxonomists for standard genome sequencing and annotation.</title>
        <authorList>
            <consortium name="The Broad Institute Genomics Platform"/>
            <consortium name="The Broad Institute Genome Sequencing Center for Infectious Disease"/>
            <person name="Wu L."/>
            <person name="Ma J."/>
        </authorList>
    </citation>
    <scope>NUCLEOTIDE SEQUENCE [LARGE SCALE GENOMIC DNA]</scope>
    <source>
        <strain evidence="2">CGMCC 1.12942</strain>
    </source>
</reference>
<dbReference type="Proteomes" id="UP001596500">
    <property type="component" value="Unassembled WGS sequence"/>
</dbReference>
<evidence type="ECO:0000313" key="1">
    <source>
        <dbReference type="EMBL" id="MFC7443524.1"/>
    </source>
</evidence>
<evidence type="ECO:0000313" key="2">
    <source>
        <dbReference type="Proteomes" id="UP001596500"/>
    </source>
</evidence>
<dbReference type="RefSeq" id="WP_379867856.1">
    <property type="nucleotide sequence ID" value="NZ_JBHTBW010000087.1"/>
</dbReference>
<sequence length="16" mass="1896">MYRIMKELGLLTRSKG</sequence>
<keyword evidence="2" id="KW-1185">Reference proteome</keyword>
<comment type="caution">
    <text evidence="1">The sequence shown here is derived from an EMBL/GenBank/DDBJ whole genome shotgun (WGS) entry which is preliminary data.</text>
</comment>
<protein>
    <submittedName>
        <fullName evidence="1">Uncharacterized protein</fullName>
    </submittedName>
</protein>
<accession>A0ABW2RR33</accession>
<name>A0ABW2RR33_9BACL</name>
<gene>
    <name evidence="1" type="ORF">ACFQNG_20910</name>
</gene>
<proteinExistence type="predicted"/>